<reference evidence="1" key="1">
    <citation type="submission" date="2014-07" db="EMBL/GenBank/DDBJ databases">
        <authorList>
            <person name="Martin A.A"/>
            <person name="De Silva N."/>
        </authorList>
    </citation>
    <scope>NUCLEOTIDE SEQUENCE</scope>
</reference>
<accession>A0A0K0G0Q2</accession>
<protein>
    <submittedName>
        <fullName evidence="2">DUF4258 domain-containing protein</fullName>
    </submittedName>
</protein>
<dbReference type="WBParaSite" id="SVE_1828800.1">
    <property type="protein sequence ID" value="SVE_1828800.1"/>
    <property type="gene ID" value="SVE_1828800"/>
</dbReference>
<reference evidence="2" key="2">
    <citation type="submission" date="2015-08" db="UniProtKB">
        <authorList>
            <consortium name="WormBaseParasite"/>
        </authorList>
    </citation>
    <scope>IDENTIFICATION</scope>
</reference>
<keyword evidence="1" id="KW-1185">Reference proteome</keyword>
<name>A0A0K0G0Q2_STRVS</name>
<evidence type="ECO:0000313" key="1">
    <source>
        <dbReference type="Proteomes" id="UP000035680"/>
    </source>
</evidence>
<evidence type="ECO:0000313" key="2">
    <source>
        <dbReference type="WBParaSite" id="SVE_1828800.1"/>
    </source>
</evidence>
<proteinExistence type="predicted"/>
<sequence>MNTAKEIRNILEITRVELTHHSENDDKQGILECLGRLRQILGRDVEEAVRLVNDGLVKIVQDASSGRKIVRVTSRSDSKIYHLFPRINYCQCPEYKEFVIGSKTKFMVCFFYVYLSVVNSQAYYINWIQRNTIDSY</sequence>
<organism evidence="1 2">
    <name type="scientific">Strongyloides venezuelensis</name>
    <name type="common">Threadworm</name>
    <dbReference type="NCBI Taxonomy" id="75913"/>
    <lineage>
        <taxon>Eukaryota</taxon>
        <taxon>Metazoa</taxon>
        <taxon>Ecdysozoa</taxon>
        <taxon>Nematoda</taxon>
        <taxon>Chromadorea</taxon>
        <taxon>Rhabditida</taxon>
        <taxon>Tylenchina</taxon>
        <taxon>Panagrolaimomorpha</taxon>
        <taxon>Strongyloidoidea</taxon>
        <taxon>Strongyloididae</taxon>
        <taxon>Strongyloides</taxon>
    </lineage>
</organism>
<dbReference type="AlphaFoldDB" id="A0A0K0G0Q2"/>
<dbReference type="Proteomes" id="UP000035680">
    <property type="component" value="Unassembled WGS sequence"/>
</dbReference>